<protein>
    <recommendedName>
        <fullName evidence="6">Phosphofructokinase</fullName>
    </recommendedName>
</protein>
<dbReference type="InterPro" id="IPR017583">
    <property type="entry name" value="Tagatose/fructose_Pkinase"/>
</dbReference>
<dbReference type="PANTHER" id="PTHR46566">
    <property type="entry name" value="1-PHOSPHOFRUCTOKINASE-RELATED"/>
    <property type="match status" value="1"/>
</dbReference>
<evidence type="ECO:0000313" key="9">
    <source>
        <dbReference type="Proteomes" id="UP000001844"/>
    </source>
</evidence>
<dbReference type="PROSITE" id="PS00583">
    <property type="entry name" value="PFKB_KINASES_1"/>
    <property type="match status" value="1"/>
</dbReference>
<evidence type="ECO:0000256" key="2">
    <source>
        <dbReference type="ARBA" id="ARBA00022679"/>
    </source>
</evidence>
<evidence type="ECO:0000256" key="4">
    <source>
        <dbReference type="ARBA" id="ARBA00022777"/>
    </source>
</evidence>
<evidence type="ECO:0000256" key="3">
    <source>
        <dbReference type="ARBA" id="ARBA00022741"/>
    </source>
</evidence>
<dbReference type="AlphaFoldDB" id="D5C1T2"/>
<keyword evidence="5" id="KW-0067">ATP-binding</keyword>
<keyword evidence="9" id="KW-1185">Reference proteome</keyword>
<dbReference type="PANTHER" id="PTHR46566:SF2">
    <property type="entry name" value="ATP-DEPENDENT 6-PHOSPHOFRUCTOKINASE ISOZYME 2"/>
    <property type="match status" value="1"/>
</dbReference>
<evidence type="ECO:0000259" key="7">
    <source>
        <dbReference type="Pfam" id="PF00294"/>
    </source>
</evidence>
<dbReference type="Gene3D" id="3.40.1190.20">
    <property type="match status" value="1"/>
</dbReference>
<dbReference type="GO" id="GO:0005524">
    <property type="term" value="F:ATP binding"/>
    <property type="evidence" value="ECO:0007669"/>
    <property type="project" value="UniProtKB-KW"/>
</dbReference>
<dbReference type="NCBIfam" id="TIGR03168">
    <property type="entry name" value="1-PFK"/>
    <property type="match status" value="1"/>
</dbReference>
<dbReference type="InterPro" id="IPR029056">
    <property type="entry name" value="Ribokinase-like"/>
</dbReference>
<dbReference type="GO" id="GO:0003872">
    <property type="term" value="F:6-phosphofructokinase activity"/>
    <property type="evidence" value="ECO:0007669"/>
    <property type="project" value="TreeGrafter"/>
</dbReference>
<organism evidence="8 9">
    <name type="scientific">Nitrosococcus halophilus (strain Nc4)</name>
    <dbReference type="NCBI Taxonomy" id="472759"/>
    <lineage>
        <taxon>Bacteria</taxon>
        <taxon>Pseudomonadati</taxon>
        <taxon>Pseudomonadota</taxon>
        <taxon>Gammaproteobacteria</taxon>
        <taxon>Chromatiales</taxon>
        <taxon>Chromatiaceae</taxon>
        <taxon>Nitrosococcus</taxon>
    </lineage>
</organism>
<comment type="similarity">
    <text evidence="1 6">Belongs to the carbohydrate kinase PfkB family.</text>
</comment>
<name>D5C1T2_NITHN</name>
<keyword evidence="3" id="KW-0547">Nucleotide-binding</keyword>
<dbReference type="CDD" id="cd01164">
    <property type="entry name" value="FruK_PfkB_like"/>
    <property type="match status" value="1"/>
</dbReference>
<dbReference type="FunFam" id="3.40.1190.20:FF:000001">
    <property type="entry name" value="Phosphofructokinase"/>
    <property type="match status" value="1"/>
</dbReference>
<gene>
    <name evidence="8" type="ordered locus">Nhal_1578</name>
</gene>
<sequence>MNTIVTITMNPSLDLSTEIEEMLPGRKLRTAPLRREPGGGGINVARGIQTLGGQVTALYTVGGPTGQMLKELVDQEDINHYPLPIQRPTRESFAILESSSGHLFHFVSPGPELSQQEWQQCLDQIDQWKPKPTYLVASGSLPPGVPNDWYARLARIAKKQGMRLILDTSGPPLQAALEEGVYLVKPNQHEFQNLTGHSVDTPEEQATLTREFVEQGKAEVVILTLGDKGALLTTREEQQRAQPPKVKSISPVGAGDSFVAVITFNLARGRALKESLYYGVAAAAAALLTPGTELYRTEDMERIYQQMCREQH</sequence>
<keyword evidence="4" id="KW-0418">Kinase</keyword>
<dbReference type="PIRSF" id="PIRSF000535">
    <property type="entry name" value="1PFK/6PFK/LacC"/>
    <property type="match status" value="1"/>
</dbReference>
<dbReference type="OrthoDB" id="9801219at2"/>
<dbReference type="GO" id="GO:0005829">
    <property type="term" value="C:cytosol"/>
    <property type="evidence" value="ECO:0007669"/>
    <property type="project" value="TreeGrafter"/>
</dbReference>
<dbReference type="EMBL" id="CP001798">
    <property type="protein sequence ID" value="ADE14715.1"/>
    <property type="molecule type" value="Genomic_DNA"/>
</dbReference>
<dbReference type="STRING" id="472759.Nhal_1578"/>
<dbReference type="RefSeq" id="WP_013032602.1">
    <property type="nucleotide sequence ID" value="NC_013960.1"/>
</dbReference>
<dbReference type="HOGENOM" id="CLU_050013_0_2_6"/>
<dbReference type="Proteomes" id="UP000001844">
    <property type="component" value="Chromosome"/>
</dbReference>
<keyword evidence="2 6" id="KW-0808">Transferase</keyword>
<accession>D5C1T2</accession>
<dbReference type="SUPFAM" id="SSF53613">
    <property type="entry name" value="Ribokinase-like"/>
    <property type="match status" value="1"/>
</dbReference>
<evidence type="ECO:0000313" key="8">
    <source>
        <dbReference type="EMBL" id="ADE14715.1"/>
    </source>
</evidence>
<evidence type="ECO:0000256" key="6">
    <source>
        <dbReference type="PIRNR" id="PIRNR000535"/>
    </source>
</evidence>
<dbReference type="Pfam" id="PF00294">
    <property type="entry name" value="PfkB"/>
    <property type="match status" value="1"/>
</dbReference>
<dbReference type="eggNOG" id="COG1105">
    <property type="taxonomic scope" value="Bacteria"/>
</dbReference>
<dbReference type="InterPro" id="IPR002173">
    <property type="entry name" value="Carboh/pur_kinase_PfkB_CS"/>
</dbReference>
<dbReference type="KEGG" id="nhl:Nhal_1578"/>
<feature type="domain" description="Carbohydrate kinase PfkB" evidence="7">
    <location>
        <begin position="25"/>
        <end position="293"/>
    </location>
</feature>
<evidence type="ECO:0000256" key="5">
    <source>
        <dbReference type="ARBA" id="ARBA00022840"/>
    </source>
</evidence>
<dbReference type="InterPro" id="IPR011611">
    <property type="entry name" value="PfkB_dom"/>
</dbReference>
<proteinExistence type="inferred from homology"/>
<evidence type="ECO:0000256" key="1">
    <source>
        <dbReference type="ARBA" id="ARBA00010688"/>
    </source>
</evidence>
<reference evidence="9" key="1">
    <citation type="submission" date="2010-04" db="EMBL/GenBank/DDBJ databases">
        <title>Complete genome sequence of Nitrosococcus halophilus Nc4, a salt-adapted, aerobic obligate ammonia-oxidizing sulfur purple bacterium.</title>
        <authorList>
            <consortium name="US DOE Joint Genome Institute"/>
            <person name="Campbell M.A."/>
            <person name="Malfatti S.A."/>
            <person name="Chain P.S.G."/>
            <person name="Heidelberg J.F."/>
            <person name="Ward B.B."/>
            <person name="Klotz M.G."/>
        </authorList>
    </citation>
    <scope>NUCLEOTIDE SEQUENCE [LARGE SCALE GENOMIC DNA]</scope>
    <source>
        <strain evidence="9">Nc4</strain>
    </source>
</reference>